<proteinExistence type="predicted"/>
<feature type="region of interest" description="Disordered" evidence="1">
    <location>
        <begin position="1"/>
        <end position="57"/>
    </location>
</feature>
<sequence>MDISGKTNPDIHVKGGSADLDMPKVKEVETPSKSGSTTPSVESAPSKELIPGTPEHKAQRWIDYQNRNGKWTYERWSKQYDTNMQNASHGLKREQEYREHLGGDSIIIKTDYTRRQIDIANGTSLKQLKTGKVSLTKQAKIDIQKDIWLMSRGYQVEYVLEKGASKPFLKALEDNNIPYTIGSIID</sequence>
<evidence type="ECO:0000313" key="3">
    <source>
        <dbReference type="Proteomes" id="UP000070377"/>
    </source>
</evidence>
<name>A0A139N5X5_STRCR</name>
<dbReference type="EMBL" id="LQRD01000007">
    <property type="protein sequence ID" value="KXT71207.1"/>
    <property type="molecule type" value="Genomic_DNA"/>
</dbReference>
<protein>
    <submittedName>
        <fullName evidence="2">Uncharacterized protein</fullName>
    </submittedName>
</protein>
<gene>
    <name evidence="2" type="ORF">SCRDD08_00132</name>
</gene>
<reference evidence="2 3" key="1">
    <citation type="submission" date="2016-01" db="EMBL/GenBank/DDBJ databases">
        <title>Highly variable Streptococcus oralis are common among viridans streptococci isolated from primates.</title>
        <authorList>
            <person name="Denapaite D."/>
            <person name="Rieger M."/>
            <person name="Koendgen S."/>
            <person name="Brueckner R."/>
            <person name="Ochigava I."/>
            <person name="Kappeler P."/>
            <person name="Maetz-Rensing K."/>
            <person name="Leendertz F."/>
            <person name="Hakenbeck R."/>
        </authorList>
    </citation>
    <scope>NUCLEOTIDE SEQUENCE [LARGE SCALE GENOMIC DNA]</scope>
    <source>
        <strain evidence="2 3">DD08</strain>
    </source>
</reference>
<feature type="compositionally biased region" description="Basic and acidic residues" evidence="1">
    <location>
        <begin position="21"/>
        <end position="30"/>
    </location>
</feature>
<evidence type="ECO:0000256" key="1">
    <source>
        <dbReference type="SAM" id="MobiDB-lite"/>
    </source>
</evidence>
<accession>A0A139N5X5</accession>
<feature type="compositionally biased region" description="Polar residues" evidence="1">
    <location>
        <begin position="31"/>
        <end position="43"/>
    </location>
</feature>
<dbReference type="Proteomes" id="UP000070377">
    <property type="component" value="Unassembled WGS sequence"/>
</dbReference>
<organism evidence="2 3">
    <name type="scientific">Streptococcus cristatus</name>
    <dbReference type="NCBI Taxonomy" id="45634"/>
    <lineage>
        <taxon>Bacteria</taxon>
        <taxon>Bacillati</taxon>
        <taxon>Bacillota</taxon>
        <taxon>Bacilli</taxon>
        <taxon>Lactobacillales</taxon>
        <taxon>Streptococcaceae</taxon>
        <taxon>Streptococcus</taxon>
    </lineage>
</organism>
<dbReference type="PATRIC" id="fig|45634.12.peg.139"/>
<evidence type="ECO:0000313" key="2">
    <source>
        <dbReference type="EMBL" id="KXT71207.1"/>
    </source>
</evidence>
<comment type="caution">
    <text evidence="2">The sequence shown here is derived from an EMBL/GenBank/DDBJ whole genome shotgun (WGS) entry which is preliminary data.</text>
</comment>
<dbReference type="AlphaFoldDB" id="A0A139N5X5"/>